<keyword evidence="4 9" id="KW-0349">Heme</keyword>
<feature type="chain" id="PRO_5023027782" evidence="11">
    <location>
        <begin position="23"/>
        <end position="502"/>
    </location>
</feature>
<feature type="signal peptide" evidence="11">
    <location>
        <begin position="1"/>
        <end position="22"/>
    </location>
</feature>
<dbReference type="GO" id="GO:0005506">
    <property type="term" value="F:iron ion binding"/>
    <property type="evidence" value="ECO:0007669"/>
    <property type="project" value="InterPro"/>
</dbReference>
<keyword evidence="6 10" id="KW-0560">Oxidoreductase</keyword>
<evidence type="ECO:0000256" key="8">
    <source>
        <dbReference type="ARBA" id="ARBA00023033"/>
    </source>
</evidence>
<dbReference type="PANTHER" id="PTHR46300:SF7">
    <property type="entry name" value="P450, PUTATIVE (EUROFUNG)-RELATED"/>
    <property type="match status" value="1"/>
</dbReference>
<dbReference type="Pfam" id="PF00067">
    <property type="entry name" value="p450"/>
    <property type="match status" value="1"/>
</dbReference>
<keyword evidence="8 10" id="KW-0503">Monooxygenase</keyword>
<dbReference type="InterPro" id="IPR017972">
    <property type="entry name" value="Cyt_P450_CS"/>
</dbReference>
<sequence length="502" mass="56368">MQELPLYVVVLGFLVIWHKSGSLPPGPRRLPIIGNVFQMPQTSPWLTFTKWAKTYGDIMHVDVVGKHMVVLNSAKVARELLDKRSLTYSDRPHFVMVGDLAGFSELLVFQSYGEEWRKQRKLIAQEFTQASAPRYYSLQESQARILAWNILRDPSSLFSQVRLRIGINIIQVTYGYTVKGAEDPFITGPLQSMQNFSEGTVPGSFLVDFIPALKYVPNWMPGAGFFQKAKAWRQVLWDASWAPYLWLKENQNQAISMPNLCASVISDAGGELSREEETRLVWAASTVMGGGLDSNMSTVLSFFLAMALYPEIQSKAQAEVDAVVGFERLPEINDKTSLPYVRSIVTEVMRWRPAMPLGIPHAANEDGLYNGLYIPKGSVMMANVWNMLHDPKIYSNPSDFNPDRYKNLDSEMQKVFDVLFGFGRRACPGFHFAEGTIFAIVLTLLATCDILPPTNEEARATLNNLPYTGVGIISFPENFEVRLKPRSSRASLLADVIESLDC</sequence>
<dbReference type="AlphaFoldDB" id="A0A5C3LHY9"/>
<keyword evidence="13" id="KW-1185">Reference proteome</keyword>
<evidence type="ECO:0000256" key="2">
    <source>
        <dbReference type="ARBA" id="ARBA00005179"/>
    </source>
</evidence>
<evidence type="ECO:0000256" key="6">
    <source>
        <dbReference type="ARBA" id="ARBA00023002"/>
    </source>
</evidence>
<evidence type="ECO:0000256" key="9">
    <source>
        <dbReference type="PIRSR" id="PIRSR602401-1"/>
    </source>
</evidence>
<dbReference type="PANTHER" id="PTHR46300">
    <property type="entry name" value="P450, PUTATIVE (EUROFUNG)-RELATED-RELATED"/>
    <property type="match status" value="1"/>
</dbReference>
<dbReference type="GO" id="GO:0004497">
    <property type="term" value="F:monooxygenase activity"/>
    <property type="evidence" value="ECO:0007669"/>
    <property type="project" value="UniProtKB-KW"/>
</dbReference>
<dbReference type="InterPro" id="IPR002401">
    <property type="entry name" value="Cyt_P450_E_grp-I"/>
</dbReference>
<dbReference type="InterPro" id="IPR001128">
    <property type="entry name" value="Cyt_P450"/>
</dbReference>
<evidence type="ECO:0000256" key="3">
    <source>
        <dbReference type="ARBA" id="ARBA00010617"/>
    </source>
</evidence>
<protein>
    <submittedName>
        <fullName evidence="12">Putative monooxygenase</fullName>
    </submittedName>
</protein>
<evidence type="ECO:0000256" key="5">
    <source>
        <dbReference type="ARBA" id="ARBA00022723"/>
    </source>
</evidence>
<dbReference type="STRING" id="68775.A0A5C3LHY9"/>
<dbReference type="Gene3D" id="1.10.630.10">
    <property type="entry name" value="Cytochrome P450"/>
    <property type="match status" value="1"/>
</dbReference>
<comment type="similarity">
    <text evidence="3 10">Belongs to the cytochrome P450 family.</text>
</comment>
<dbReference type="PRINTS" id="PR00463">
    <property type="entry name" value="EP450I"/>
</dbReference>
<name>A0A5C3LHY9_9AGAR</name>
<evidence type="ECO:0000313" key="13">
    <source>
        <dbReference type="Proteomes" id="UP000308652"/>
    </source>
</evidence>
<gene>
    <name evidence="12" type="ORF">BDQ12DRAFT_701265</name>
</gene>
<organism evidence="12 13">
    <name type="scientific">Crucibulum laeve</name>
    <dbReference type="NCBI Taxonomy" id="68775"/>
    <lineage>
        <taxon>Eukaryota</taxon>
        <taxon>Fungi</taxon>
        <taxon>Dikarya</taxon>
        <taxon>Basidiomycota</taxon>
        <taxon>Agaricomycotina</taxon>
        <taxon>Agaricomycetes</taxon>
        <taxon>Agaricomycetidae</taxon>
        <taxon>Agaricales</taxon>
        <taxon>Agaricineae</taxon>
        <taxon>Nidulariaceae</taxon>
        <taxon>Crucibulum</taxon>
    </lineage>
</organism>
<reference evidence="12 13" key="1">
    <citation type="journal article" date="2019" name="Nat. Ecol. Evol.">
        <title>Megaphylogeny resolves global patterns of mushroom evolution.</title>
        <authorList>
            <person name="Varga T."/>
            <person name="Krizsan K."/>
            <person name="Foldi C."/>
            <person name="Dima B."/>
            <person name="Sanchez-Garcia M."/>
            <person name="Sanchez-Ramirez S."/>
            <person name="Szollosi G.J."/>
            <person name="Szarkandi J.G."/>
            <person name="Papp V."/>
            <person name="Albert L."/>
            <person name="Andreopoulos W."/>
            <person name="Angelini C."/>
            <person name="Antonin V."/>
            <person name="Barry K.W."/>
            <person name="Bougher N.L."/>
            <person name="Buchanan P."/>
            <person name="Buyck B."/>
            <person name="Bense V."/>
            <person name="Catcheside P."/>
            <person name="Chovatia M."/>
            <person name="Cooper J."/>
            <person name="Damon W."/>
            <person name="Desjardin D."/>
            <person name="Finy P."/>
            <person name="Geml J."/>
            <person name="Haridas S."/>
            <person name="Hughes K."/>
            <person name="Justo A."/>
            <person name="Karasinski D."/>
            <person name="Kautmanova I."/>
            <person name="Kiss B."/>
            <person name="Kocsube S."/>
            <person name="Kotiranta H."/>
            <person name="LaButti K.M."/>
            <person name="Lechner B.E."/>
            <person name="Liimatainen K."/>
            <person name="Lipzen A."/>
            <person name="Lukacs Z."/>
            <person name="Mihaltcheva S."/>
            <person name="Morgado L.N."/>
            <person name="Niskanen T."/>
            <person name="Noordeloos M.E."/>
            <person name="Ohm R.A."/>
            <person name="Ortiz-Santana B."/>
            <person name="Ovrebo C."/>
            <person name="Racz N."/>
            <person name="Riley R."/>
            <person name="Savchenko A."/>
            <person name="Shiryaev A."/>
            <person name="Soop K."/>
            <person name="Spirin V."/>
            <person name="Szebenyi C."/>
            <person name="Tomsovsky M."/>
            <person name="Tulloss R.E."/>
            <person name="Uehling J."/>
            <person name="Grigoriev I.V."/>
            <person name="Vagvolgyi C."/>
            <person name="Papp T."/>
            <person name="Martin F.M."/>
            <person name="Miettinen O."/>
            <person name="Hibbett D.S."/>
            <person name="Nagy L.G."/>
        </authorList>
    </citation>
    <scope>NUCLEOTIDE SEQUENCE [LARGE SCALE GENOMIC DNA]</scope>
    <source>
        <strain evidence="12 13">CBS 166.37</strain>
    </source>
</reference>
<keyword evidence="5 9" id="KW-0479">Metal-binding</keyword>
<dbReference type="GO" id="GO:0020037">
    <property type="term" value="F:heme binding"/>
    <property type="evidence" value="ECO:0007669"/>
    <property type="project" value="InterPro"/>
</dbReference>
<proteinExistence type="inferred from homology"/>
<keyword evidence="11" id="KW-0732">Signal</keyword>
<evidence type="ECO:0000256" key="11">
    <source>
        <dbReference type="SAM" id="SignalP"/>
    </source>
</evidence>
<comment type="cofactor">
    <cofactor evidence="1 9">
        <name>heme</name>
        <dbReference type="ChEBI" id="CHEBI:30413"/>
    </cofactor>
</comment>
<dbReference type="InterPro" id="IPR050364">
    <property type="entry name" value="Cytochrome_P450_fung"/>
</dbReference>
<evidence type="ECO:0000256" key="10">
    <source>
        <dbReference type="RuleBase" id="RU000461"/>
    </source>
</evidence>
<dbReference type="EMBL" id="ML213680">
    <property type="protein sequence ID" value="TFK32282.1"/>
    <property type="molecule type" value="Genomic_DNA"/>
</dbReference>
<feature type="binding site" description="axial binding residue" evidence="9">
    <location>
        <position position="427"/>
    </location>
    <ligand>
        <name>heme</name>
        <dbReference type="ChEBI" id="CHEBI:30413"/>
    </ligand>
    <ligandPart>
        <name>Fe</name>
        <dbReference type="ChEBI" id="CHEBI:18248"/>
    </ligandPart>
</feature>
<evidence type="ECO:0000256" key="1">
    <source>
        <dbReference type="ARBA" id="ARBA00001971"/>
    </source>
</evidence>
<evidence type="ECO:0000313" key="12">
    <source>
        <dbReference type="EMBL" id="TFK32282.1"/>
    </source>
</evidence>
<dbReference type="GO" id="GO:0016705">
    <property type="term" value="F:oxidoreductase activity, acting on paired donors, with incorporation or reduction of molecular oxygen"/>
    <property type="evidence" value="ECO:0007669"/>
    <property type="project" value="InterPro"/>
</dbReference>
<dbReference type="Proteomes" id="UP000308652">
    <property type="component" value="Unassembled WGS sequence"/>
</dbReference>
<evidence type="ECO:0000256" key="4">
    <source>
        <dbReference type="ARBA" id="ARBA00022617"/>
    </source>
</evidence>
<dbReference type="PROSITE" id="PS00086">
    <property type="entry name" value="CYTOCHROME_P450"/>
    <property type="match status" value="1"/>
</dbReference>
<dbReference type="CDD" id="cd11065">
    <property type="entry name" value="CYP64-like"/>
    <property type="match status" value="1"/>
</dbReference>
<dbReference type="InterPro" id="IPR036396">
    <property type="entry name" value="Cyt_P450_sf"/>
</dbReference>
<dbReference type="OrthoDB" id="2789670at2759"/>
<keyword evidence="7 9" id="KW-0408">Iron</keyword>
<dbReference type="SUPFAM" id="SSF48264">
    <property type="entry name" value="Cytochrome P450"/>
    <property type="match status" value="1"/>
</dbReference>
<evidence type="ECO:0000256" key="7">
    <source>
        <dbReference type="ARBA" id="ARBA00023004"/>
    </source>
</evidence>
<comment type="pathway">
    <text evidence="2">Secondary metabolite biosynthesis.</text>
</comment>
<accession>A0A5C3LHY9</accession>